<evidence type="ECO:0000313" key="2">
    <source>
        <dbReference type="Proteomes" id="UP001597286"/>
    </source>
</evidence>
<protein>
    <submittedName>
        <fullName evidence="1">VWA domain-containing protein</fullName>
    </submittedName>
</protein>
<dbReference type="InterPro" id="IPR036465">
    <property type="entry name" value="vWFA_dom_sf"/>
</dbReference>
<reference evidence="2" key="1">
    <citation type="journal article" date="2019" name="Int. J. Syst. Evol. Microbiol.">
        <title>The Global Catalogue of Microorganisms (GCM) 10K type strain sequencing project: providing services to taxonomists for standard genome sequencing and annotation.</title>
        <authorList>
            <consortium name="The Broad Institute Genomics Platform"/>
            <consortium name="The Broad Institute Genome Sequencing Center for Infectious Disease"/>
            <person name="Wu L."/>
            <person name="Ma J."/>
        </authorList>
    </citation>
    <scope>NUCLEOTIDE SEQUENCE [LARGE SCALE GENOMIC DNA]</scope>
    <source>
        <strain evidence="2">DT72</strain>
    </source>
</reference>
<gene>
    <name evidence="1" type="ORF">ACFSJG_08765</name>
</gene>
<dbReference type="RefSeq" id="WP_378484816.1">
    <property type="nucleotide sequence ID" value="NZ_JBHUFB010000009.1"/>
</dbReference>
<dbReference type="Gene3D" id="3.40.50.410">
    <property type="entry name" value="von Willebrand factor, type A domain"/>
    <property type="match status" value="1"/>
</dbReference>
<dbReference type="SUPFAM" id="SSF53300">
    <property type="entry name" value="vWA-like"/>
    <property type="match status" value="1"/>
</dbReference>
<keyword evidence="2" id="KW-1185">Reference proteome</keyword>
<dbReference type="CDD" id="cd00198">
    <property type="entry name" value="vWFA"/>
    <property type="match status" value="1"/>
</dbReference>
<organism evidence="1 2">
    <name type="scientific">Rhodococcus gannanensis</name>
    <dbReference type="NCBI Taxonomy" id="1960308"/>
    <lineage>
        <taxon>Bacteria</taxon>
        <taxon>Bacillati</taxon>
        <taxon>Actinomycetota</taxon>
        <taxon>Actinomycetes</taxon>
        <taxon>Mycobacteriales</taxon>
        <taxon>Nocardiaceae</taxon>
        <taxon>Rhodococcus</taxon>
    </lineage>
</organism>
<evidence type="ECO:0000313" key="1">
    <source>
        <dbReference type="EMBL" id="MFD1812304.1"/>
    </source>
</evidence>
<accession>A0ABW4P1Q6</accession>
<dbReference type="Proteomes" id="UP001597286">
    <property type="component" value="Unassembled WGS sequence"/>
</dbReference>
<name>A0ABW4P1Q6_9NOCA</name>
<proteinExistence type="predicted"/>
<sequence length="213" mass="23344">MADTELTRLVFLLDRSGSMQSIKSDIEGGFAAFVEEQKAADGSCLVTLVQFDDDYHVVYQNVPVSEAPPLDLRPRGRTALLDAMGRLVTELGAEINAQPEDERPGAVIVAIMTDGHENASRKWTHAAVKDLVDLHTRTSDWQFMYMGADQDAIEVGAQLGVAREQSLTYRKGNSRAAMEAAGKNIRDYREAKMINPAAAMPLFSDEQRDAAGN</sequence>
<comment type="caution">
    <text evidence="1">The sequence shown here is derived from an EMBL/GenBank/DDBJ whole genome shotgun (WGS) entry which is preliminary data.</text>
</comment>
<dbReference type="EMBL" id="JBHUFB010000009">
    <property type="protein sequence ID" value="MFD1812304.1"/>
    <property type="molecule type" value="Genomic_DNA"/>
</dbReference>